<feature type="transmembrane region" description="Helical" evidence="1">
    <location>
        <begin position="159"/>
        <end position="177"/>
    </location>
</feature>
<evidence type="ECO:0000313" key="2">
    <source>
        <dbReference type="EMBL" id="RKD34363.1"/>
    </source>
</evidence>
<dbReference type="RefSeq" id="WP_120166175.1">
    <property type="nucleotide sequence ID" value="NZ_MCIB01000001.1"/>
</dbReference>
<evidence type="ECO:0000256" key="1">
    <source>
        <dbReference type="SAM" id="Phobius"/>
    </source>
</evidence>
<dbReference type="AlphaFoldDB" id="A0A419TA67"/>
<feature type="transmembrane region" description="Helical" evidence="1">
    <location>
        <begin position="6"/>
        <end position="24"/>
    </location>
</feature>
<evidence type="ECO:0000313" key="3">
    <source>
        <dbReference type="Proteomes" id="UP000284177"/>
    </source>
</evidence>
<dbReference type="OrthoDB" id="9784298at2"/>
<feature type="transmembrane region" description="Helical" evidence="1">
    <location>
        <begin position="133"/>
        <end position="153"/>
    </location>
</feature>
<gene>
    <name evidence="2" type="ORF">BET03_00585</name>
</gene>
<keyword evidence="1" id="KW-0812">Transmembrane</keyword>
<name>A0A419TA67_9FIRM</name>
<comment type="caution">
    <text evidence="2">The sequence shown here is derived from an EMBL/GenBank/DDBJ whole genome shotgun (WGS) entry which is preliminary data.</text>
</comment>
<dbReference type="PANTHER" id="PTHR36434">
    <property type="entry name" value="MEMBRANE PROTEASE YUGP-RELATED"/>
    <property type="match status" value="1"/>
</dbReference>
<keyword evidence="3" id="KW-1185">Reference proteome</keyword>
<feature type="transmembrane region" description="Helical" evidence="1">
    <location>
        <begin position="203"/>
        <end position="227"/>
    </location>
</feature>
<proteinExistence type="predicted"/>
<organism evidence="2 3">
    <name type="scientific">Thermohalobacter berrensis</name>
    <dbReference type="NCBI Taxonomy" id="99594"/>
    <lineage>
        <taxon>Bacteria</taxon>
        <taxon>Bacillati</taxon>
        <taxon>Bacillota</taxon>
        <taxon>Tissierellia</taxon>
        <taxon>Tissierellales</taxon>
        <taxon>Thermohalobacteraceae</taxon>
        <taxon>Thermohalobacter</taxon>
    </lineage>
</organism>
<keyword evidence="1" id="KW-0472">Membrane</keyword>
<dbReference type="Pfam" id="PF04298">
    <property type="entry name" value="Zn_peptidase_2"/>
    <property type="match status" value="1"/>
</dbReference>
<dbReference type="EMBL" id="MCIB01000001">
    <property type="protein sequence ID" value="RKD34363.1"/>
    <property type="molecule type" value="Genomic_DNA"/>
</dbReference>
<keyword evidence="1" id="KW-1133">Transmembrane helix</keyword>
<reference evidence="2 3" key="1">
    <citation type="submission" date="2016-08" db="EMBL/GenBank/DDBJ databases">
        <title>Novel Firmicutes and Novel Genomes.</title>
        <authorList>
            <person name="Poppleton D.I."/>
            <person name="Gribaldo S."/>
        </authorList>
    </citation>
    <scope>NUCLEOTIDE SEQUENCE [LARGE SCALE GENOMIC DNA]</scope>
    <source>
        <strain evidence="2 3">CTT3</strain>
    </source>
</reference>
<accession>A0A419TA67</accession>
<sequence>MYPFFWFDPTMILLLPAIIFAMYAQGKVTSTFRRYLRVGSRSGYTGAQAARNILDRNGLHDVRIEMIGGNLTDHYDPRSKVLRLSRNVYNGTSIASIGVAAHEAGHAIQHAKGYYPLILRNNIAPIASFSSRFVWFLIFAGLFIPGIEIFGFNLLHLGILLYLAVIAFHVVTLPVEFNASNRAIAQLEAGILSREEIRPAKKVLNAAALTYVAATLTAIAQLMRLILISSRRD</sequence>
<dbReference type="PANTHER" id="PTHR36434:SF1">
    <property type="entry name" value="MEMBRANE PROTEASE YUGP-RELATED"/>
    <property type="match status" value="1"/>
</dbReference>
<dbReference type="Proteomes" id="UP000284177">
    <property type="component" value="Unassembled WGS sequence"/>
</dbReference>
<protein>
    <submittedName>
        <fullName evidence="2">Peptidase</fullName>
    </submittedName>
</protein>
<dbReference type="InterPro" id="IPR007395">
    <property type="entry name" value="Zn_peptidase_2"/>
</dbReference>